<dbReference type="Pfam" id="PF00512">
    <property type="entry name" value="HisKA"/>
    <property type="match status" value="1"/>
</dbReference>
<keyword evidence="8" id="KW-0547">Nucleotide-binding</keyword>
<dbReference type="CDD" id="cd00082">
    <property type="entry name" value="HisKA"/>
    <property type="match status" value="1"/>
</dbReference>
<evidence type="ECO:0000313" key="16">
    <source>
        <dbReference type="EMBL" id="MBC8568522.1"/>
    </source>
</evidence>
<dbReference type="Proteomes" id="UP000610862">
    <property type="component" value="Unassembled WGS sequence"/>
</dbReference>
<evidence type="ECO:0000313" key="17">
    <source>
        <dbReference type="Proteomes" id="UP000610862"/>
    </source>
</evidence>
<dbReference type="Gene3D" id="1.10.287.130">
    <property type="match status" value="1"/>
</dbReference>
<evidence type="ECO:0000256" key="4">
    <source>
        <dbReference type="ARBA" id="ARBA00022475"/>
    </source>
</evidence>
<dbReference type="Pfam" id="PF02518">
    <property type="entry name" value="HATPase_c"/>
    <property type="match status" value="1"/>
</dbReference>
<dbReference type="GO" id="GO:0005524">
    <property type="term" value="F:ATP binding"/>
    <property type="evidence" value="ECO:0007669"/>
    <property type="project" value="UniProtKB-KW"/>
</dbReference>
<dbReference type="SMART" id="SM00387">
    <property type="entry name" value="HATPase_c"/>
    <property type="match status" value="1"/>
</dbReference>
<proteinExistence type="predicted"/>
<evidence type="ECO:0000256" key="12">
    <source>
        <dbReference type="ARBA" id="ARBA00023012"/>
    </source>
</evidence>
<dbReference type="InterPro" id="IPR003594">
    <property type="entry name" value="HATPase_dom"/>
</dbReference>
<dbReference type="InterPro" id="IPR004358">
    <property type="entry name" value="Sig_transdc_His_kin-like_C"/>
</dbReference>
<sequence length="296" mass="33730">MTVFWLSCLISIFIIIIVCLLLKIHLLRKTADEIREAFADRISSDTNTLIDISSRDSHMMNLAADLNGELKKLQKDRLNYQQGDLELKNAVTNISHDLRTPLTAMYGYLDLMKTENKSKNMARYIAQVENRADALKKLMEELFRYSIAVSIQEFSNEKTDIRSLLEESLVSFYASIQQKGIVPDIRLPDRPIYRILDPSAVTRIFNNIISNALKYSADDFNIRMNEDGTIIFSNNAPNMNTVAAGQLFDRFYTVETDRNSTGLGLSIAKLLTEQMGGSIKSEYRDSKLFIIISFPE</sequence>
<keyword evidence="4" id="KW-1003">Cell membrane</keyword>
<feature type="transmembrane region" description="Helical" evidence="14">
    <location>
        <begin position="6"/>
        <end position="26"/>
    </location>
</feature>
<dbReference type="PROSITE" id="PS50109">
    <property type="entry name" value="HIS_KIN"/>
    <property type="match status" value="1"/>
</dbReference>
<evidence type="ECO:0000256" key="14">
    <source>
        <dbReference type="SAM" id="Phobius"/>
    </source>
</evidence>
<dbReference type="PANTHER" id="PTHR45528:SF1">
    <property type="entry name" value="SENSOR HISTIDINE KINASE CPXA"/>
    <property type="match status" value="1"/>
</dbReference>
<evidence type="ECO:0000256" key="9">
    <source>
        <dbReference type="ARBA" id="ARBA00022777"/>
    </source>
</evidence>
<evidence type="ECO:0000256" key="2">
    <source>
        <dbReference type="ARBA" id="ARBA00004651"/>
    </source>
</evidence>
<dbReference type="SUPFAM" id="SSF55874">
    <property type="entry name" value="ATPase domain of HSP90 chaperone/DNA topoisomerase II/histidine kinase"/>
    <property type="match status" value="1"/>
</dbReference>
<keyword evidence="5" id="KW-0597">Phosphoprotein</keyword>
<dbReference type="GO" id="GO:0005886">
    <property type="term" value="C:plasma membrane"/>
    <property type="evidence" value="ECO:0007669"/>
    <property type="project" value="UniProtKB-SubCell"/>
</dbReference>
<dbReference type="InterPro" id="IPR036097">
    <property type="entry name" value="HisK_dim/P_sf"/>
</dbReference>
<dbReference type="GO" id="GO:0000155">
    <property type="term" value="F:phosphorelay sensor kinase activity"/>
    <property type="evidence" value="ECO:0007669"/>
    <property type="project" value="InterPro"/>
</dbReference>
<keyword evidence="11 14" id="KW-1133">Transmembrane helix</keyword>
<evidence type="ECO:0000256" key="13">
    <source>
        <dbReference type="ARBA" id="ARBA00023136"/>
    </source>
</evidence>
<protein>
    <recommendedName>
        <fullName evidence="3">histidine kinase</fullName>
        <ecNumber evidence="3">2.7.13.3</ecNumber>
    </recommendedName>
</protein>
<dbReference type="SUPFAM" id="SSF47384">
    <property type="entry name" value="Homodimeric domain of signal transducing histidine kinase"/>
    <property type="match status" value="1"/>
</dbReference>
<dbReference type="InterPro" id="IPR003661">
    <property type="entry name" value="HisK_dim/P_dom"/>
</dbReference>
<gene>
    <name evidence="16" type="ORF">H8692_07120</name>
</gene>
<keyword evidence="6" id="KW-0808">Transferase</keyword>
<dbReference type="PANTHER" id="PTHR45528">
    <property type="entry name" value="SENSOR HISTIDINE KINASE CPXA"/>
    <property type="match status" value="1"/>
</dbReference>
<comment type="catalytic activity">
    <reaction evidence="1">
        <text>ATP + protein L-histidine = ADP + protein N-phospho-L-histidine.</text>
        <dbReference type="EC" id="2.7.13.3"/>
    </reaction>
</comment>
<dbReference type="EC" id="2.7.13.3" evidence="3"/>
<dbReference type="SMART" id="SM00388">
    <property type="entry name" value="HisKA"/>
    <property type="match status" value="1"/>
</dbReference>
<feature type="domain" description="Histidine kinase" evidence="15">
    <location>
        <begin position="93"/>
        <end position="296"/>
    </location>
</feature>
<dbReference type="InterPro" id="IPR050398">
    <property type="entry name" value="HssS/ArlS-like"/>
</dbReference>
<organism evidence="16 17">
    <name type="scientific">Lentihominibacter hominis</name>
    <dbReference type="NCBI Taxonomy" id="2763645"/>
    <lineage>
        <taxon>Bacteria</taxon>
        <taxon>Bacillati</taxon>
        <taxon>Bacillota</taxon>
        <taxon>Clostridia</taxon>
        <taxon>Peptostreptococcales</taxon>
        <taxon>Anaerovoracaceae</taxon>
        <taxon>Lentihominibacter</taxon>
    </lineage>
</organism>
<evidence type="ECO:0000256" key="1">
    <source>
        <dbReference type="ARBA" id="ARBA00000085"/>
    </source>
</evidence>
<evidence type="ECO:0000256" key="7">
    <source>
        <dbReference type="ARBA" id="ARBA00022692"/>
    </source>
</evidence>
<evidence type="ECO:0000256" key="11">
    <source>
        <dbReference type="ARBA" id="ARBA00022989"/>
    </source>
</evidence>
<dbReference type="InterPro" id="IPR005467">
    <property type="entry name" value="His_kinase_dom"/>
</dbReference>
<keyword evidence="7 14" id="KW-0812">Transmembrane</keyword>
<dbReference type="AlphaFoldDB" id="A0A926E709"/>
<keyword evidence="12" id="KW-0902">Two-component regulatory system</keyword>
<keyword evidence="17" id="KW-1185">Reference proteome</keyword>
<comment type="caution">
    <text evidence="16">The sequence shown here is derived from an EMBL/GenBank/DDBJ whole genome shotgun (WGS) entry which is preliminary data.</text>
</comment>
<evidence type="ECO:0000256" key="6">
    <source>
        <dbReference type="ARBA" id="ARBA00022679"/>
    </source>
</evidence>
<dbReference type="EMBL" id="JACRTA010000002">
    <property type="protein sequence ID" value="MBC8568522.1"/>
    <property type="molecule type" value="Genomic_DNA"/>
</dbReference>
<reference evidence="16" key="1">
    <citation type="submission" date="2020-08" db="EMBL/GenBank/DDBJ databases">
        <title>Genome public.</title>
        <authorList>
            <person name="Liu C."/>
            <person name="Sun Q."/>
        </authorList>
    </citation>
    <scope>NUCLEOTIDE SEQUENCE</scope>
    <source>
        <strain evidence="16">NSJ-24</strain>
    </source>
</reference>
<dbReference type="Gene3D" id="3.30.565.10">
    <property type="entry name" value="Histidine kinase-like ATPase, C-terminal domain"/>
    <property type="match status" value="1"/>
</dbReference>
<evidence type="ECO:0000256" key="10">
    <source>
        <dbReference type="ARBA" id="ARBA00022840"/>
    </source>
</evidence>
<name>A0A926E709_9FIRM</name>
<evidence type="ECO:0000256" key="5">
    <source>
        <dbReference type="ARBA" id="ARBA00022553"/>
    </source>
</evidence>
<keyword evidence="13 14" id="KW-0472">Membrane</keyword>
<dbReference type="PRINTS" id="PR00344">
    <property type="entry name" value="BCTRLSENSOR"/>
</dbReference>
<evidence type="ECO:0000256" key="8">
    <source>
        <dbReference type="ARBA" id="ARBA00022741"/>
    </source>
</evidence>
<evidence type="ECO:0000259" key="15">
    <source>
        <dbReference type="PROSITE" id="PS50109"/>
    </source>
</evidence>
<dbReference type="InterPro" id="IPR036890">
    <property type="entry name" value="HATPase_C_sf"/>
</dbReference>
<accession>A0A926E709</accession>
<keyword evidence="9 16" id="KW-0418">Kinase</keyword>
<evidence type="ECO:0000256" key="3">
    <source>
        <dbReference type="ARBA" id="ARBA00012438"/>
    </source>
</evidence>
<keyword evidence="10" id="KW-0067">ATP-binding</keyword>
<comment type="subcellular location">
    <subcellularLocation>
        <location evidence="2">Cell membrane</location>
        <topology evidence="2">Multi-pass membrane protein</topology>
    </subcellularLocation>
</comment>